<dbReference type="Gene3D" id="1.20.1740.10">
    <property type="entry name" value="Amino acid/polyamine transporter I"/>
    <property type="match status" value="1"/>
</dbReference>
<keyword evidence="7" id="KW-1185">Reference proteome</keyword>
<feature type="transmembrane region" description="Helical" evidence="5">
    <location>
        <begin position="419"/>
        <end position="442"/>
    </location>
</feature>
<feature type="transmembrane region" description="Helical" evidence="5">
    <location>
        <begin position="54"/>
        <end position="77"/>
    </location>
</feature>
<dbReference type="AlphaFoldDB" id="A0A7G5XGE7"/>
<dbReference type="GO" id="GO:0015179">
    <property type="term" value="F:L-amino acid transmembrane transporter activity"/>
    <property type="evidence" value="ECO:0007669"/>
    <property type="project" value="TreeGrafter"/>
</dbReference>
<protein>
    <submittedName>
        <fullName evidence="6">Amino acid permease</fullName>
    </submittedName>
</protein>
<dbReference type="Proteomes" id="UP000515344">
    <property type="component" value="Chromosome"/>
</dbReference>
<feature type="transmembrane region" description="Helical" evidence="5">
    <location>
        <begin position="184"/>
        <end position="203"/>
    </location>
</feature>
<dbReference type="PANTHER" id="PTHR11785">
    <property type="entry name" value="AMINO ACID TRANSPORTER"/>
    <property type="match status" value="1"/>
</dbReference>
<evidence type="ECO:0000256" key="1">
    <source>
        <dbReference type="ARBA" id="ARBA00004141"/>
    </source>
</evidence>
<organism evidence="6 7">
    <name type="scientific">Lacibacter sediminis</name>
    <dbReference type="NCBI Taxonomy" id="2760713"/>
    <lineage>
        <taxon>Bacteria</taxon>
        <taxon>Pseudomonadati</taxon>
        <taxon>Bacteroidota</taxon>
        <taxon>Chitinophagia</taxon>
        <taxon>Chitinophagales</taxon>
        <taxon>Chitinophagaceae</taxon>
        <taxon>Lacibacter</taxon>
    </lineage>
</organism>
<evidence type="ECO:0000313" key="7">
    <source>
        <dbReference type="Proteomes" id="UP000515344"/>
    </source>
</evidence>
<comment type="subcellular location">
    <subcellularLocation>
        <location evidence="1">Membrane</location>
        <topology evidence="1">Multi-pass membrane protein</topology>
    </subcellularLocation>
</comment>
<evidence type="ECO:0000256" key="3">
    <source>
        <dbReference type="ARBA" id="ARBA00022989"/>
    </source>
</evidence>
<name>A0A7G5XGE7_9BACT</name>
<feature type="transmembrane region" description="Helical" evidence="5">
    <location>
        <begin position="223"/>
        <end position="241"/>
    </location>
</feature>
<feature type="transmembrane region" description="Helical" evidence="5">
    <location>
        <begin position="89"/>
        <end position="107"/>
    </location>
</feature>
<dbReference type="PANTHER" id="PTHR11785:SF512">
    <property type="entry name" value="SOBREMESA, ISOFORM B"/>
    <property type="match status" value="1"/>
</dbReference>
<sequence length="473" mass="50569">MSIETNSSPGNEQPTLNRVLGLTTGILLVAGMMIGSGVFKKIVPMAQTGLSETWILLAWAGAGIITMFGAFTLAGLASLTEESGGVYEYLRLSFGNFFSFIFGWTDFSIIGTASVAALGFIFAQTVNVFIPLGNPFHSLEHLSIGGFVFPFAEGGIKLLAISAIVLLTWINYRGIQHGGLVNNIVTSAKILGILLLIVLGLSYSHTADAQVVIAAETTAPLTGVPLLSAVLAAMLSAFWAYDGWSNISFITGEIKNPKRNIPIAIMSGVAIAMSLYLLANAAYMHVLPLSALRAVEQTQIGAAVVAETLLGKAGQTLLVALIMVSVFGSLNGIILAHARIYFRMAQGGFFFKHAAKVHPVHRTPSVALLYTMTWSSVLVMSGTFDMLTDMVIFVGFLFYGLVAVALFKMKSNGSIKVKVIGYPVIPAVIILFSLALVINTVVTHPKHSLIGSGLVLIGMFFYFYFKHKKSNTV</sequence>
<dbReference type="InterPro" id="IPR050598">
    <property type="entry name" value="AminoAcid_Transporter"/>
</dbReference>
<proteinExistence type="predicted"/>
<dbReference type="InterPro" id="IPR002293">
    <property type="entry name" value="AA/rel_permease1"/>
</dbReference>
<dbReference type="Pfam" id="PF13520">
    <property type="entry name" value="AA_permease_2"/>
    <property type="match status" value="1"/>
</dbReference>
<feature type="transmembrane region" description="Helical" evidence="5">
    <location>
        <begin position="261"/>
        <end position="283"/>
    </location>
</feature>
<feature type="transmembrane region" description="Helical" evidence="5">
    <location>
        <begin position="20"/>
        <end position="42"/>
    </location>
</feature>
<dbReference type="GO" id="GO:0016020">
    <property type="term" value="C:membrane"/>
    <property type="evidence" value="ECO:0007669"/>
    <property type="project" value="UniProtKB-SubCell"/>
</dbReference>
<accession>A0A7G5XGE7</accession>
<reference evidence="7" key="1">
    <citation type="submission" date="2020-08" db="EMBL/GenBank/DDBJ databases">
        <title>Lacibacter sp. S13-6-6 genome sequencing.</title>
        <authorList>
            <person name="Jin L."/>
        </authorList>
    </citation>
    <scope>NUCLEOTIDE SEQUENCE [LARGE SCALE GENOMIC DNA]</scope>
    <source>
        <strain evidence="7">S13-6-6</strain>
    </source>
</reference>
<feature type="transmembrane region" description="Helical" evidence="5">
    <location>
        <begin position="317"/>
        <end position="342"/>
    </location>
</feature>
<gene>
    <name evidence="6" type="ORF">H4075_21240</name>
</gene>
<evidence type="ECO:0000313" key="6">
    <source>
        <dbReference type="EMBL" id="QNA44550.1"/>
    </source>
</evidence>
<feature type="transmembrane region" description="Helical" evidence="5">
    <location>
        <begin position="114"/>
        <end position="134"/>
    </location>
</feature>
<evidence type="ECO:0000256" key="5">
    <source>
        <dbReference type="SAM" id="Phobius"/>
    </source>
</evidence>
<feature type="transmembrane region" description="Helical" evidence="5">
    <location>
        <begin position="390"/>
        <end position="407"/>
    </location>
</feature>
<keyword evidence="2 5" id="KW-0812">Transmembrane</keyword>
<dbReference type="RefSeq" id="WP_182802847.1">
    <property type="nucleotide sequence ID" value="NZ_CP060007.1"/>
</dbReference>
<dbReference type="PIRSF" id="PIRSF006060">
    <property type="entry name" value="AA_transporter"/>
    <property type="match status" value="1"/>
</dbReference>
<feature type="transmembrane region" description="Helical" evidence="5">
    <location>
        <begin position="363"/>
        <end position="384"/>
    </location>
</feature>
<evidence type="ECO:0000256" key="2">
    <source>
        <dbReference type="ARBA" id="ARBA00022692"/>
    </source>
</evidence>
<dbReference type="KEGG" id="lacs:H4075_21240"/>
<feature type="transmembrane region" description="Helical" evidence="5">
    <location>
        <begin position="154"/>
        <end position="172"/>
    </location>
</feature>
<keyword evidence="4 5" id="KW-0472">Membrane</keyword>
<feature type="transmembrane region" description="Helical" evidence="5">
    <location>
        <begin position="448"/>
        <end position="465"/>
    </location>
</feature>
<dbReference type="EMBL" id="CP060007">
    <property type="protein sequence ID" value="QNA44550.1"/>
    <property type="molecule type" value="Genomic_DNA"/>
</dbReference>
<evidence type="ECO:0000256" key="4">
    <source>
        <dbReference type="ARBA" id="ARBA00023136"/>
    </source>
</evidence>
<keyword evidence="3 5" id="KW-1133">Transmembrane helix</keyword>